<comment type="caution">
    <text evidence="2">The sequence shown here is derived from an EMBL/GenBank/DDBJ whole genome shotgun (WGS) entry which is preliminary data.</text>
</comment>
<dbReference type="InterPro" id="IPR058594">
    <property type="entry name" value="PB1-like_dom_pln"/>
</dbReference>
<reference evidence="2" key="1">
    <citation type="submission" date="2022-07" db="EMBL/GenBank/DDBJ databases">
        <authorList>
            <person name="Macas J."/>
            <person name="Novak P."/>
            <person name="Neumann P."/>
        </authorList>
    </citation>
    <scope>NUCLEOTIDE SEQUENCE</scope>
</reference>
<dbReference type="AlphaFoldDB" id="A0AAV0CCI9"/>
<evidence type="ECO:0000313" key="2">
    <source>
        <dbReference type="EMBL" id="CAH9074000.1"/>
    </source>
</evidence>
<dbReference type="EMBL" id="CAMAPF010000025">
    <property type="protein sequence ID" value="CAH9074000.1"/>
    <property type="molecule type" value="Genomic_DNA"/>
</dbReference>
<evidence type="ECO:0000313" key="3">
    <source>
        <dbReference type="Proteomes" id="UP001152523"/>
    </source>
</evidence>
<dbReference type="Proteomes" id="UP001152523">
    <property type="component" value="Unassembled WGS sequence"/>
</dbReference>
<feature type="domain" description="PB1-like" evidence="1">
    <location>
        <begin position="1"/>
        <end position="66"/>
    </location>
</feature>
<evidence type="ECO:0000259" key="1">
    <source>
        <dbReference type="Pfam" id="PF26130"/>
    </source>
</evidence>
<sequence>MLDRVELVIYHGGTFISVPECIYRGGAVNSITIDPDLISYTHLLMFLKEGSYGNIEALYFKKATGPPRQTEMTEDVEGSLAVVVQVQPGGSLLLRTRRCTYRGRDEGWYT</sequence>
<protein>
    <recommendedName>
        <fullName evidence="1">PB1-like domain-containing protein</fullName>
    </recommendedName>
</protein>
<dbReference type="Pfam" id="PF26130">
    <property type="entry name" value="PB1-like"/>
    <property type="match status" value="1"/>
</dbReference>
<accession>A0AAV0CCI9</accession>
<proteinExistence type="predicted"/>
<organism evidence="2 3">
    <name type="scientific">Cuscuta epithymum</name>
    <dbReference type="NCBI Taxonomy" id="186058"/>
    <lineage>
        <taxon>Eukaryota</taxon>
        <taxon>Viridiplantae</taxon>
        <taxon>Streptophyta</taxon>
        <taxon>Embryophyta</taxon>
        <taxon>Tracheophyta</taxon>
        <taxon>Spermatophyta</taxon>
        <taxon>Magnoliopsida</taxon>
        <taxon>eudicotyledons</taxon>
        <taxon>Gunneridae</taxon>
        <taxon>Pentapetalae</taxon>
        <taxon>asterids</taxon>
        <taxon>lamiids</taxon>
        <taxon>Solanales</taxon>
        <taxon>Convolvulaceae</taxon>
        <taxon>Cuscuteae</taxon>
        <taxon>Cuscuta</taxon>
        <taxon>Cuscuta subgen. Cuscuta</taxon>
    </lineage>
</organism>
<name>A0AAV0CCI9_9ASTE</name>
<keyword evidence="3" id="KW-1185">Reference proteome</keyword>
<gene>
    <name evidence="2" type="ORF">CEPIT_LOCUS4846</name>
</gene>